<evidence type="ECO:0000256" key="1">
    <source>
        <dbReference type="ARBA" id="ARBA00000085"/>
    </source>
</evidence>
<dbReference type="Proteomes" id="UP000318102">
    <property type="component" value="Unassembled WGS sequence"/>
</dbReference>
<feature type="domain" description="Histidine kinase" evidence="15">
    <location>
        <begin position="272"/>
        <end position="487"/>
    </location>
</feature>
<dbReference type="OrthoDB" id="335833at2"/>
<dbReference type="InterPro" id="IPR003661">
    <property type="entry name" value="HisK_dim/P_dom"/>
</dbReference>
<dbReference type="InterPro" id="IPR036097">
    <property type="entry name" value="HisK_dim/P_sf"/>
</dbReference>
<evidence type="ECO:0000313" key="17">
    <source>
        <dbReference type="EMBL" id="TVX87158.1"/>
    </source>
</evidence>
<dbReference type="GO" id="GO:0005524">
    <property type="term" value="F:ATP binding"/>
    <property type="evidence" value="ECO:0007669"/>
    <property type="project" value="UniProtKB-KW"/>
</dbReference>
<keyword evidence="4" id="KW-1003">Cell membrane</keyword>
<evidence type="ECO:0000256" key="14">
    <source>
        <dbReference type="SAM" id="Phobius"/>
    </source>
</evidence>
<evidence type="ECO:0000256" key="6">
    <source>
        <dbReference type="ARBA" id="ARBA00022679"/>
    </source>
</evidence>
<evidence type="ECO:0000256" key="11">
    <source>
        <dbReference type="ARBA" id="ARBA00022989"/>
    </source>
</evidence>
<dbReference type="PANTHER" id="PTHR45436">
    <property type="entry name" value="SENSOR HISTIDINE KINASE YKOH"/>
    <property type="match status" value="1"/>
</dbReference>
<dbReference type="InterPro" id="IPR003594">
    <property type="entry name" value="HATPase_dom"/>
</dbReference>
<feature type="transmembrane region" description="Helical" evidence="14">
    <location>
        <begin position="181"/>
        <end position="203"/>
    </location>
</feature>
<dbReference type="EMBL" id="VNJK01000004">
    <property type="protein sequence ID" value="TVX87158.1"/>
    <property type="molecule type" value="Genomic_DNA"/>
</dbReference>
<organism evidence="17 18">
    <name type="scientific">Paenibacillus agilis</name>
    <dbReference type="NCBI Taxonomy" id="3020863"/>
    <lineage>
        <taxon>Bacteria</taxon>
        <taxon>Bacillati</taxon>
        <taxon>Bacillota</taxon>
        <taxon>Bacilli</taxon>
        <taxon>Bacillales</taxon>
        <taxon>Paenibacillaceae</taxon>
        <taxon>Paenibacillus</taxon>
    </lineage>
</organism>
<comment type="catalytic activity">
    <reaction evidence="1">
        <text>ATP + protein L-histidine = ADP + protein N-phospho-L-histidine.</text>
        <dbReference type="EC" id="2.7.13.3"/>
    </reaction>
</comment>
<dbReference type="InterPro" id="IPR003660">
    <property type="entry name" value="HAMP_dom"/>
</dbReference>
<keyword evidence="9" id="KW-0418">Kinase</keyword>
<name>A0A559IHP1_9BACL</name>
<accession>A0A559IHP1</accession>
<comment type="caution">
    <text evidence="17">The sequence shown here is derived from an EMBL/GenBank/DDBJ whole genome shotgun (WGS) entry which is preliminary data.</text>
</comment>
<keyword evidence="7 14" id="KW-0812">Transmembrane</keyword>
<dbReference type="CDD" id="cd00082">
    <property type="entry name" value="HisKA"/>
    <property type="match status" value="1"/>
</dbReference>
<dbReference type="SUPFAM" id="SSF47384">
    <property type="entry name" value="Homodimeric domain of signal transducing histidine kinase"/>
    <property type="match status" value="1"/>
</dbReference>
<protein>
    <recommendedName>
        <fullName evidence="3">histidine kinase</fullName>
        <ecNumber evidence="3">2.7.13.3</ecNumber>
    </recommendedName>
</protein>
<reference evidence="17 18" key="1">
    <citation type="submission" date="2019-07" db="EMBL/GenBank/DDBJ databases">
        <authorList>
            <person name="Kim J."/>
        </authorList>
    </citation>
    <scope>NUCLEOTIDE SEQUENCE [LARGE SCALE GENOMIC DNA]</scope>
    <source>
        <strain evidence="17 18">N4</strain>
    </source>
</reference>
<dbReference type="SUPFAM" id="SSF55874">
    <property type="entry name" value="ATPase domain of HSP90 chaperone/DNA topoisomerase II/histidine kinase"/>
    <property type="match status" value="1"/>
</dbReference>
<dbReference type="RefSeq" id="WP_144993970.1">
    <property type="nucleotide sequence ID" value="NZ_VNJK01000004.1"/>
</dbReference>
<evidence type="ECO:0000256" key="13">
    <source>
        <dbReference type="ARBA" id="ARBA00023136"/>
    </source>
</evidence>
<proteinExistence type="predicted"/>
<evidence type="ECO:0000256" key="10">
    <source>
        <dbReference type="ARBA" id="ARBA00022840"/>
    </source>
</evidence>
<keyword evidence="8" id="KW-0547">Nucleotide-binding</keyword>
<feature type="transmembrane region" description="Helical" evidence="14">
    <location>
        <begin position="21"/>
        <end position="43"/>
    </location>
</feature>
<dbReference type="InterPro" id="IPR004358">
    <property type="entry name" value="Sig_transdc_His_kin-like_C"/>
</dbReference>
<dbReference type="Gene3D" id="6.10.340.10">
    <property type="match status" value="1"/>
</dbReference>
<evidence type="ECO:0000256" key="2">
    <source>
        <dbReference type="ARBA" id="ARBA00004651"/>
    </source>
</evidence>
<keyword evidence="11 14" id="KW-1133">Transmembrane helix</keyword>
<dbReference type="InterPro" id="IPR036890">
    <property type="entry name" value="HATPase_C_sf"/>
</dbReference>
<dbReference type="SMART" id="SM00304">
    <property type="entry name" value="HAMP"/>
    <property type="match status" value="1"/>
</dbReference>
<sequence length="493" mass="55906">MKQKQDRIRRFFEPNSLRFQLLSRSLFILSGLLLLIGIVQYTFMKQFLYQNKAESLLSQVRNIPYQLWEYTDQMQGKNEYVDALLSLRTPDVQFALVYTDGYVKDLFVDPYNKGTPRMPEVIYTEVLESGVCDFKYKITEDEHGGEHLVVLQPIKTDNKVTGLVQVSSPIGSLKNVLIPQLVTYLGASLLALLIGLFMYLSVLRRTLNPLSHMERTVEHINSGNLAQRLPVDQGQLEIDRVSIAFNGMLERLEQSFKSEQEAKEQMRRFVADASHELRTPLTSIRGFLEVLMRGAASNPERLGKALKSMYGEAERLHRLVEDLLSLAKLDREPIIQLQSGAIDRVIFDMEQQLLLLAGDRTVQLDVEKEALCLFDKDMMKQVILNLFHNAVQHTNAKEGVIQLSLRYTGNCVEIDIKDNGVGIAAEHVPHLFERFYRIDSSRTRKWGGAGLGLSITKSIIDKHNGSLHVESELGKGTLFRVILPSVNQSAGSK</sequence>
<keyword evidence="10" id="KW-0067">ATP-binding</keyword>
<dbReference type="InterPro" id="IPR005467">
    <property type="entry name" value="His_kinase_dom"/>
</dbReference>
<dbReference type="FunFam" id="3.30.565.10:FF:000006">
    <property type="entry name" value="Sensor histidine kinase WalK"/>
    <property type="match status" value="1"/>
</dbReference>
<evidence type="ECO:0000256" key="5">
    <source>
        <dbReference type="ARBA" id="ARBA00022553"/>
    </source>
</evidence>
<keyword evidence="13 14" id="KW-0472">Membrane</keyword>
<keyword evidence="5" id="KW-0597">Phosphoprotein</keyword>
<dbReference type="PROSITE" id="PS50885">
    <property type="entry name" value="HAMP"/>
    <property type="match status" value="1"/>
</dbReference>
<evidence type="ECO:0000259" key="16">
    <source>
        <dbReference type="PROSITE" id="PS50885"/>
    </source>
</evidence>
<dbReference type="AlphaFoldDB" id="A0A559IHP1"/>
<dbReference type="GO" id="GO:0000155">
    <property type="term" value="F:phosphorelay sensor kinase activity"/>
    <property type="evidence" value="ECO:0007669"/>
    <property type="project" value="InterPro"/>
</dbReference>
<dbReference type="CDD" id="cd06225">
    <property type="entry name" value="HAMP"/>
    <property type="match status" value="1"/>
</dbReference>
<dbReference type="SMART" id="SM00388">
    <property type="entry name" value="HisKA"/>
    <property type="match status" value="1"/>
</dbReference>
<dbReference type="PANTHER" id="PTHR45436:SF5">
    <property type="entry name" value="SENSOR HISTIDINE KINASE TRCS"/>
    <property type="match status" value="1"/>
</dbReference>
<gene>
    <name evidence="17" type="ORF">FPZ44_21955</name>
</gene>
<feature type="domain" description="HAMP" evidence="16">
    <location>
        <begin position="204"/>
        <end position="257"/>
    </location>
</feature>
<keyword evidence="6" id="KW-0808">Transferase</keyword>
<dbReference type="PRINTS" id="PR00344">
    <property type="entry name" value="BCTRLSENSOR"/>
</dbReference>
<evidence type="ECO:0000256" key="12">
    <source>
        <dbReference type="ARBA" id="ARBA00023012"/>
    </source>
</evidence>
<dbReference type="Pfam" id="PF00672">
    <property type="entry name" value="HAMP"/>
    <property type="match status" value="1"/>
</dbReference>
<dbReference type="EC" id="2.7.13.3" evidence="3"/>
<keyword evidence="12" id="KW-0902">Two-component regulatory system</keyword>
<evidence type="ECO:0000256" key="3">
    <source>
        <dbReference type="ARBA" id="ARBA00012438"/>
    </source>
</evidence>
<dbReference type="Pfam" id="PF00512">
    <property type="entry name" value="HisKA"/>
    <property type="match status" value="1"/>
</dbReference>
<evidence type="ECO:0000256" key="4">
    <source>
        <dbReference type="ARBA" id="ARBA00022475"/>
    </source>
</evidence>
<dbReference type="Gene3D" id="3.30.565.10">
    <property type="entry name" value="Histidine kinase-like ATPase, C-terminal domain"/>
    <property type="match status" value="1"/>
</dbReference>
<dbReference type="SUPFAM" id="SSF158472">
    <property type="entry name" value="HAMP domain-like"/>
    <property type="match status" value="1"/>
</dbReference>
<dbReference type="FunFam" id="1.10.287.130:FF:000001">
    <property type="entry name" value="Two-component sensor histidine kinase"/>
    <property type="match status" value="1"/>
</dbReference>
<evidence type="ECO:0000256" key="8">
    <source>
        <dbReference type="ARBA" id="ARBA00022741"/>
    </source>
</evidence>
<dbReference type="CDD" id="cd00075">
    <property type="entry name" value="HATPase"/>
    <property type="match status" value="1"/>
</dbReference>
<dbReference type="GO" id="GO:0005886">
    <property type="term" value="C:plasma membrane"/>
    <property type="evidence" value="ECO:0007669"/>
    <property type="project" value="UniProtKB-SubCell"/>
</dbReference>
<evidence type="ECO:0000256" key="7">
    <source>
        <dbReference type="ARBA" id="ARBA00022692"/>
    </source>
</evidence>
<dbReference type="Gene3D" id="1.10.287.130">
    <property type="match status" value="1"/>
</dbReference>
<evidence type="ECO:0000256" key="9">
    <source>
        <dbReference type="ARBA" id="ARBA00022777"/>
    </source>
</evidence>
<evidence type="ECO:0000259" key="15">
    <source>
        <dbReference type="PROSITE" id="PS50109"/>
    </source>
</evidence>
<comment type="subcellular location">
    <subcellularLocation>
        <location evidence="2">Cell membrane</location>
        <topology evidence="2">Multi-pass membrane protein</topology>
    </subcellularLocation>
</comment>
<dbReference type="InterPro" id="IPR050428">
    <property type="entry name" value="TCS_sensor_his_kinase"/>
</dbReference>
<dbReference type="SMART" id="SM00387">
    <property type="entry name" value="HATPase_c"/>
    <property type="match status" value="1"/>
</dbReference>
<evidence type="ECO:0000313" key="18">
    <source>
        <dbReference type="Proteomes" id="UP000318102"/>
    </source>
</evidence>
<keyword evidence="18" id="KW-1185">Reference proteome</keyword>
<dbReference type="Pfam" id="PF02518">
    <property type="entry name" value="HATPase_c"/>
    <property type="match status" value="1"/>
</dbReference>
<dbReference type="PROSITE" id="PS50109">
    <property type="entry name" value="HIS_KIN"/>
    <property type="match status" value="1"/>
</dbReference>